<dbReference type="PROSITE" id="PS50835">
    <property type="entry name" value="IG_LIKE"/>
    <property type="match status" value="1"/>
</dbReference>
<dbReference type="SMART" id="SM00921">
    <property type="entry name" value="MHC_II_beta"/>
    <property type="match status" value="1"/>
</dbReference>
<comment type="subcellular location">
    <subcellularLocation>
        <location evidence="1">Membrane</location>
        <topology evidence="1">Single-pass type I membrane protein</topology>
    </subcellularLocation>
</comment>
<dbReference type="Proteomes" id="UP000265040">
    <property type="component" value="Chromosome 5"/>
</dbReference>
<dbReference type="GO" id="GO:0042613">
    <property type="term" value="C:MHC class II protein complex"/>
    <property type="evidence" value="ECO:0007669"/>
    <property type="project" value="InterPro"/>
</dbReference>
<dbReference type="SMART" id="SM00407">
    <property type="entry name" value="IGc1"/>
    <property type="match status" value="1"/>
</dbReference>
<organism evidence="6 7">
    <name type="scientific">Anabas testudineus</name>
    <name type="common">Climbing perch</name>
    <name type="synonym">Anthias testudineus</name>
    <dbReference type="NCBI Taxonomy" id="64144"/>
    <lineage>
        <taxon>Eukaryota</taxon>
        <taxon>Metazoa</taxon>
        <taxon>Chordata</taxon>
        <taxon>Craniata</taxon>
        <taxon>Vertebrata</taxon>
        <taxon>Euteleostomi</taxon>
        <taxon>Actinopterygii</taxon>
        <taxon>Neopterygii</taxon>
        <taxon>Teleostei</taxon>
        <taxon>Neoteleostei</taxon>
        <taxon>Acanthomorphata</taxon>
        <taxon>Anabantaria</taxon>
        <taxon>Anabantiformes</taxon>
        <taxon>Anabantoidei</taxon>
        <taxon>Anabantidae</taxon>
        <taxon>Anabas</taxon>
    </lineage>
</organism>
<keyword evidence="4" id="KW-1015">Disulfide bond</keyword>
<accession>A0A3Q1HJ21</accession>
<evidence type="ECO:0000256" key="2">
    <source>
        <dbReference type="ARBA" id="ARBA00022692"/>
    </source>
</evidence>
<dbReference type="InterPro" id="IPR013783">
    <property type="entry name" value="Ig-like_fold"/>
</dbReference>
<evidence type="ECO:0000313" key="6">
    <source>
        <dbReference type="Ensembl" id="ENSATEP00000008747.3"/>
    </source>
</evidence>
<evidence type="ECO:0000313" key="7">
    <source>
        <dbReference type="Proteomes" id="UP000265040"/>
    </source>
</evidence>
<dbReference type="InterPro" id="IPR050160">
    <property type="entry name" value="MHC/Immunoglobulin"/>
</dbReference>
<evidence type="ECO:0000256" key="1">
    <source>
        <dbReference type="ARBA" id="ARBA00004479"/>
    </source>
</evidence>
<evidence type="ECO:0000256" key="4">
    <source>
        <dbReference type="ARBA" id="ARBA00023157"/>
    </source>
</evidence>
<keyword evidence="5" id="KW-0325">Glycoprotein</keyword>
<accession>A0A3Q1HUI7</accession>
<dbReference type="Pfam" id="PF07654">
    <property type="entry name" value="C1-set"/>
    <property type="match status" value="1"/>
</dbReference>
<dbReference type="SUPFAM" id="SSF54452">
    <property type="entry name" value="MHC antigen-recognition domain"/>
    <property type="match status" value="1"/>
</dbReference>
<dbReference type="GO" id="GO:0006955">
    <property type="term" value="P:immune response"/>
    <property type="evidence" value="ECO:0007669"/>
    <property type="project" value="InterPro"/>
</dbReference>
<dbReference type="InterPro" id="IPR014745">
    <property type="entry name" value="MHC_II_a/b_N"/>
</dbReference>
<sequence>MHIHSSFSLLCFFLFISGAGALFFYGLIRCQLTSTQDVIYLEQLYFNKVLLGQYSSTLGNYTGYTEYAKEIADQLNKIPAFLEQERKNEETCRQNTIVFSDVFSKAVEPYVRLRSVEAASSKHPGMLVCSAYNFYPKQINVTWLRNGKEVTSDVTSTDELSNGNWLYQIHSHLEYTPRPGEKISCKVEHASFKEPMLYDWEPIPESERNKIAVGAAGLLLGLVFSITGLIYYKKNSPGRSLVPTN</sequence>
<dbReference type="PANTHER" id="PTHR19944">
    <property type="entry name" value="MHC CLASS II-RELATED"/>
    <property type="match status" value="1"/>
</dbReference>
<reference evidence="6" key="3">
    <citation type="submission" date="2025-09" db="UniProtKB">
        <authorList>
            <consortium name="Ensembl"/>
        </authorList>
    </citation>
    <scope>IDENTIFICATION</scope>
</reference>
<dbReference type="AlphaFoldDB" id="A0A3Q1HJ21"/>
<dbReference type="InterPro" id="IPR036179">
    <property type="entry name" value="Ig-like_dom_sf"/>
</dbReference>
<dbReference type="InterPro" id="IPR011162">
    <property type="entry name" value="MHC_I/II-like_Ag-recog"/>
</dbReference>
<reference evidence="6" key="1">
    <citation type="submission" date="2021-04" db="EMBL/GenBank/DDBJ databases">
        <authorList>
            <consortium name="Wellcome Sanger Institute Data Sharing"/>
        </authorList>
    </citation>
    <scope>NUCLEOTIDE SEQUENCE [LARGE SCALE GENOMIC DNA]</scope>
</reference>
<dbReference type="SUPFAM" id="SSF48726">
    <property type="entry name" value="Immunoglobulin"/>
    <property type="match status" value="1"/>
</dbReference>
<dbReference type="GeneTree" id="ENSGT00950000183127"/>
<dbReference type="Gene3D" id="3.10.320.10">
    <property type="entry name" value="Class II Histocompatibility Antigen, M Beta Chain, Chain B, domain 1"/>
    <property type="match status" value="1"/>
</dbReference>
<dbReference type="Gene3D" id="2.60.40.10">
    <property type="entry name" value="Immunoglobulins"/>
    <property type="match status" value="1"/>
</dbReference>
<protein>
    <submittedName>
        <fullName evidence="6">Uncharacterized protein</fullName>
    </submittedName>
</protein>
<dbReference type="PANTHER" id="PTHR19944:SF99">
    <property type="entry name" value="HLA CLASS II HISTOCOMPATIBILITY ANTIGEN, DRB1 BETA CHAIN"/>
    <property type="match status" value="1"/>
</dbReference>
<evidence type="ECO:0000256" key="3">
    <source>
        <dbReference type="ARBA" id="ARBA00022989"/>
    </source>
</evidence>
<keyword evidence="3" id="KW-1133">Transmembrane helix</keyword>
<dbReference type="Ensembl" id="ENSATET00000008900.3">
    <property type="protein sequence ID" value="ENSATEP00000008747.3"/>
    <property type="gene ID" value="ENSATEG00000005825.3"/>
</dbReference>
<name>A0A3Q1HJ21_ANATE</name>
<evidence type="ECO:0000256" key="5">
    <source>
        <dbReference type="ARBA" id="ARBA00023180"/>
    </source>
</evidence>
<keyword evidence="7" id="KW-1185">Reference proteome</keyword>
<dbReference type="InterPro" id="IPR003597">
    <property type="entry name" value="Ig_C1-set"/>
</dbReference>
<dbReference type="InterPro" id="IPR007110">
    <property type="entry name" value="Ig-like_dom"/>
</dbReference>
<dbReference type="InterPro" id="IPR000353">
    <property type="entry name" value="MHC_II_b_N"/>
</dbReference>
<reference evidence="6" key="2">
    <citation type="submission" date="2025-08" db="UniProtKB">
        <authorList>
            <consortium name="Ensembl"/>
        </authorList>
    </citation>
    <scope>IDENTIFICATION</scope>
</reference>
<proteinExistence type="predicted"/>
<dbReference type="GO" id="GO:0019882">
    <property type="term" value="P:antigen processing and presentation"/>
    <property type="evidence" value="ECO:0007669"/>
    <property type="project" value="InterPro"/>
</dbReference>
<dbReference type="Pfam" id="PF00969">
    <property type="entry name" value="MHC_II_beta"/>
    <property type="match status" value="1"/>
</dbReference>
<keyword evidence="2" id="KW-0812">Transmembrane</keyword>
<keyword evidence="3" id="KW-0472">Membrane</keyword>